<dbReference type="InterPro" id="IPR037053">
    <property type="entry name" value="Phage_tail_collar_dom_sf"/>
</dbReference>
<dbReference type="Gene3D" id="3.90.1340.10">
    <property type="entry name" value="Phage tail collar domain"/>
    <property type="match status" value="1"/>
</dbReference>
<gene>
    <name evidence="2" type="ORF">GO620_010270</name>
</gene>
<sequence>MDPIIGTIILFAGNFEPQGWAFCNGEILEISQNQALFTILGTTYGGDGMKTFALPNLVAPQSNGETVPAHYIIAVQGIYPSRG</sequence>
<dbReference type="SUPFAM" id="SSF88874">
    <property type="entry name" value="Receptor-binding domain of short tail fibre protein gp12"/>
    <property type="match status" value="1"/>
</dbReference>
<dbReference type="KEGG" id="mgik:GO620_010270"/>
<feature type="domain" description="Phage tail collar" evidence="1">
    <location>
        <begin position="6"/>
        <end position="57"/>
    </location>
</feature>
<evidence type="ECO:0000313" key="2">
    <source>
        <dbReference type="EMBL" id="QQL48567.1"/>
    </source>
</evidence>
<name>A0A6I4HYQ7_9SPHI</name>
<accession>A0A6I4HYQ7</accession>
<dbReference type="Proteomes" id="UP000429232">
    <property type="component" value="Chromosome"/>
</dbReference>
<dbReference type="AlphaFoldDB" id="A0A6I4HYQ7"/>
<dbReference type="Pfam" id="PF07484">
    <property type="entry name" value="Collar"/>
    <property type="match status" value="1"/>
</dbReference>
<evidence type="ECO:0000313" key="3">
    <source>
        <dbReference type="Proteomes" id="UP000429232"/>
    </source>
</evidence>
<keyword evidence="3" id="KW-1185">Reference proteome</keyword>
<dbReference type="EMBL" id="CP066775">
    <property type="protein sequence ID" value="QQL48567.1"/>
    <property type="molecule type" value="Genomic_DNA"/>
</dbReference>
<organism evidence="2 3">
    <name type="scientific">Mucilaginibacter ginkgonis</name>
    <dbReference type="NCBI Taxonomy" id="2682091"/>
    <lineage>
        <taxon>Bacteria</taxon>
        <taxon>Pseudomonadati</taxon>
        <taxon>Bacteroidota</taxon>
        <taxon>Sphingobacteriia</taxon>
        <taxon>Sphingobacteriales</taxon>
        <taxon>Sphingobacteriaceae</taxon>
        <taxon>Mucilaginibacter</taxon>
    </lineage>
</organism>
<proteinExistence type="predicted"/>
<evidence type="ECO:0000259" key="1">
    <source>
        <dbReference type="Pfam" id="PF07484"/>
    </source>
</evidence>
<dbReference type="RefSeq" id="WP_157525182.1">
    <property type="nucleotide sequence ID" value="NZ_CP066775.1"/>
</dbReference>
<protein>
    <submittedName>
        <fullName evidence="2">Tail fiber protein</fullName>
    </submittedName>
</protein>
<dbReference type="InterPro" id="IPR011083">
    <property type="entry name" value="Phage_tail_collar_dom"/>
</dbReference>
<reference evidence="2 3" key="1">
    <citation type="submission" date="2020-12" db="EMBL/GenBank/DDBJ databases">
        <title>HMF7856_wgs.fasta genome submission.</title>
        <authorList>
            <person name="Kang H."/>
            <person name="Kim H."/>
            <person name="Joh K."/>
        </authorList>
    </citation>
    <scope>NUCLEOTIDE SEQUENCE [LARGE SCALE GENOMIC DNA]</scope>
    <source>
        <strain evidence="2 3">HMF7856</strain>
    </source>
</reference>